<accession>A0A437KAX8</accession>
<sequence>MWIYSSLTWNGHDFLDSIKNDSIWNKVKDGIKTKGLELGQLSFGIIKDFAKIELKKRLGIE</sequence>
<proteinExistence type="predicted"/>
<dbReference type="RefSeq" id="WP_127738545.1">
    <property type="nucleotide sequence ID" value="NZ_RZTZ01000004.1"/>
</dbReference>
<name>A0A437KAX8_9BACI</name>
<dbReference type="InterPro" id="IPR019650">
    <property type="entry name" value="DUF2513"/>
</dbReference>
<dbReference type="AlphaFoldDB" id="A0A437KAX8"/>
<dbReference type="EMBL" id="RZTZ01000004">
    <property type="protein sequence ID" value="RVT62594.1"/>
    <property type="molecule type" value="Genomic_DNA"/>
</dbReference>
<evidence type="ECO:0000313" key="1">
    <source>
        <dbReference type="EMBL" id="RVT62594.1"/>
    </source>
</evidence>
<comment type="caution">
    <text evidence="1">The sequence shown here is derived from an EMBL/GenBank/DDBJ whole genome shotgun (WGS) entry which is preliminary data.</text>
</comment>
<organism evidence="1 2">
    <name type="scientific">Niallia taxi</name>
    <dbReference type="NCBI Taxonomy" id="2499688"/>
    <lineage>
        <taxon>Bacteria</taxon>
        <taxon>Bacillati</taxon>
        <taxon>Bacillota</taxon>
        <taxon>Bacilli</taxon>
        <taxon>Bacillales</taxon>
        <taxon>Bacillaceae</taxon>
        <taxon>Niallia</taxon>
    </lineage>
</organism>
<keyword evidence="2" id="KW-1185">Reference proteome</keyword>
<gene>
    <name evidence="1" type="ORF">EM808_12485</name>
</gene>
<evidence type="ECO:0000313" key="2">
    <source>
        <dbReference type="Proteomes" id="UP000288024"/>
    </source>
</evidence>
<reference evidence="1 2" key="1">
    <citation type="submission" date="2019-01" db="EMBL/GenBank/DDBJ databases">
        <title>Bacillus sp. M5HDSG1-1, whole genome shotgun sequence.</title>
        <authorList>
            <person name="Tuo L."/>
        </authorList>
    </citation>
    <scope>NUCLEOTIDE SEQUENCE [LARGE SCALE GENOMIC DNA]</scope>
    <source>
        <strain evidence="1 2">M5HDSG1-1</strain>
    </source>
</reference>
<dbReference type="Proteomes" id="UP000288024">
    <property type="component" value="Unassembled WGS sequence"/>
</dbReference>
<protein>
    <submittedName>
        <fullName evidence="1">DUF2513 domain-containing protein</fullName>
    </submittedName>
</protein>
<dbReference type="Pfam" id="PF10711">
    <property type="entry name" value="DUF2513"/>
    <property type="match status" value="1"/>
</dbReference>